<dbReference type="InterPro" id="IPR050428">
    <property type="entry name" value="TCS_sensor_his_kinase"/>
</dbReference>
<feature type="domain" description="HAMP" evidence="17">
    <location>
        <begin position="182"/>
        <end position="235"/>
    </location>
</feature>
<dbReference type="InterPro" id="IPR036097">
    <property type="entry name" value="HisK_dim/P_sf"/>
</dbReference>
<dbReference type="Pfam" id="PF00512">
    <property type="entry name" value="HisKA"/>
    <property type="match status" value="1"/>
</dbReference>
<evidence type="ECO:0000256" key="8">
    <source>
        <dbReference type="ARBA" id="ARBA00022692"/>
    </source>
</evidence>
<dbReference type="AlphaFoldDB" id="A0A1U7CVK1"/>
<dbReference type="Gene3D" id="6.10.340.10">
    <property type="match status" value="1"/>
</dbReference>
<evidence type="ECO:0000259" key="17">
    <source>
        <dbReference type="PROSITE" id="PS50885"/>
    </source>
</evidence>
<evidence type="ECO:0000256" key="2">
    <source>
        <dbReference type="ARBA" id="ARBA00004533"/>
    </source>
</evidence>
<reference evidence="19" key="1">
    <citation type="submission" date="2016-12" db="EMBL/GenBank/DDBJ databases">
        <title>Comparative genomics of four Isosphaeraceae planctomycetes: a common pool of plasmids and glycoside hydrolase genes.</title>
        <authorList>
            <person name="Ivanova A."/>
        </authorList>
    </citation>
    <scope>NUCLEOTIDE SEQUENCE [LARGE SCALE GENOMIC DNA]</scope>
    <source>
        <strain evidence="19">PX4</strain>
    </source>
</reference>
<gene>
    <name evidence="18" type="primary">cusS_2</name>
    <name evidence="18" type="ORF">BSF38_04530</name>
</gene>
<dbReference type="EC" id="2.7.13.3" evidence="3"/>
<dbReference type="NCBIfam" id="TIGR01386">
    <property type="entry name" value="cztS_silS_copS"/>
    <property type="match status" value="1"/>
</dbReference>
<evidence type="ECO:0000256" key="12">
    <source>
        <dbReference type="ARBA" id="ARBA00022989"/>
    </source>
</evidence>
<keyword evidence="9" id="KW-0547">Nucleotide-binding</keyword>
<keyword evidence="11" id="KW-0067">ATP-binding</keyword>
<dbReference type="InterPro" id="IPR005467">
    <property type="entry name" value="His_kinase_dom"/>
</dbReference>
<comment type="catalytic activity">
    <reaction evidence="1">
        <text>ATP + protein L-histidine = ADP + protein N-phospho-L-histidine.</text>
        <dbReference type="EC" id="2.7.13.3"/>
    </reaction>
</comment>
<evidence type="ECO:0000256" key="7">
    <source>
        <dbReference type="ARBA" id="ARBA00022679"/>
    </source>
</evidence>
<evidence type="ECO:0000259" key="16">
    <source>
        <dbReference type="PROSITE" id="PS50109"/>
    </source>
</evidence>
<dbReference type="SMART" id="SM00388">
    <property type="entry name" value="HisKA"/>
    <property type="match status" value="1"/>
</dbReference>
<keyword evidence="7 18" id="KW-0808">Transferase</keyword>
<dbReference type="SUPFAM" id="SSF55874">
    <property type="entry name" value="ATPase domain of HSP90 chaperone/DNA topoisomerase II/histidine kinase"/>
    <property type="match status" value="1"/>
</dbReference>
<sequence length="478" mass="52123">MNRLPIRWRLTLWYGVVLSAILIVFSGTVYLLMRRHLLALTDAGLAEEVVEVGDELGRIHHASKVSRLLGLRFAKHEGFEHLVTDAAGKVLFQSDSDVGPWPSGKAVEGLDRLAYQTVDMNRIGHARLVSRRVAGPEGPVTIQTVVSLAPNDRALRELVTILLTIGPIALGGTLGGGYWLARKGLAPVDRMVAAAAEITSSRLDRRLETGNSRDELGRLAHTFNDMIARLQISFEEVRRFTADAAHELRTPLSMMRTEAEVALRAPRSPSQDARVFESVLEETERLGRLVTQMLFLCREDAGIATGDQRPVVIDDLIREVADHMRVAADEKGLTLKADARIAGRVVGDPDRLRQILFNLLDNAIKYTPPGGEVAIRGESPNGCARIIVADTGVGVAPEHLPHLFDRFYRVDSSRGNETGGTGLGLAICRAIAEAHGGRIHIESEFHRGTRAVLTLPIATPAEHADGPTRRAQTLGEVG</sequence>
<dbReference type="SMART" id="SM00304">
    <property type="entry name" value="HAMP"/>
    <property type="match status" value="1"/>
</dbReference>
<evidence type="ECO:0000313" key="19">
    <source>
        <dbReference type="Proteomes" id="UP000186309"/>
    </source>
</evidence>
<keyword evidence="8 15" id="KW-0812">Transmembrane</keyword>
<keyword evidence="12 15" id="KW-1133">Transmembrane helix</keyword>
<evidence type="ECO:0000313" key="18">
    <source>
        <dbReference type="EMBL" id="APW62972.1"/>
    </source>
</evidence>
<evidence type="ECO:0000256" key="11">
    <source>
        <dbReference type="ARBA" id="ARBA00022840"/>
    </source>
</evidence>
<keyword evidence="5" id="KW-0997">Cell inner membrane</keyword>
<dbReference type="SUPFAM" id="SSF158472">
    <property type="entry name" value="HAMP domain-like"/>
    <property type="match status" value="1"/>
</dbReference>
<evidence type="ECO:0000256" key="15">
    <source>
        <dbReference type="SAM" id="Phobius"/>
    </source>
</evidence>
<evidence type="ECO:0000256" key="1">
    <source>
        <dbReference type="ARBA" id="ARBA00000085"/>
    </source>
</evidence>
<dbReference type="Gene3D" id="1.10.287.130">
    <property type="match status" value="1"/>
</dbReference>
<feature type="transmembrane region" description="Helical" evidence="15">
    <location>
        <begin position="12"/>
        <end position="33"/>
    </location>
</feature>
<evidence type="ECO:0000256" key="14">
    <source>
        <dbReference type="ARBA" id="ARBA00023136"/>
    </source>
</evidence>
<dbReference type="FunFam" id="3.30.565.10:FF:000006">
    <property type="entry name" value="Sensor histidine kinase WalK"/>
    <property type="match status" value="1"/>
</dbReference>
<keyword evidence="6" id="KW-0597">Phosphoprotein</keyword>
<keyword evidence="4" id="KW-1003">Cell membrane</keyword>
<dbReference type="SUPFAM" id="SSF47384">
    <property type="entry name" value="Homodimeric domain of signal transducing histidine kinase"/>
    <property type="match status" value="1"/>
</dbReference>
<protein>
    <recommendedName>
        <fullName evidence="3">histidine kinase</fullName>
        <ecNumber evidence="3">2.7.13.3</ecNumber>
    </recommendedName>
</protein>
<dbReference type="GO" id="GO:0005524">
    <property type="term" value="F:ATP binding"/>
    <property type="evidence" value="ECO:0007669"/>
    <property type="project" value="UniProtKB-KW"/>
</dbReference>
<dbReference type="PROSITE" id="PS50109">
    <property type="entry name" value="HIS_KIN"/>
    <property type="match status" value="1"/>
</dbReference>
<keyword evidence="19" id="KW-1185">Reference proteome</keyword>
<dbReference type="PANTHER" id="PTHR45436">
    <property type="entry name" value="SENSOR HISTIDINE KINASE YKOH"/>
    <property type="match status" value="1"/>
</dbReference>
<evidence type="ECO:0000256" key="13">
    <source>
        <dbReference type="ARBA" id="ARBA00023012"/>
    </source>
</evidence>
<dbReference type="Pfam" id="PF02518">
    <property type="entry name" value="HATPase_c"/>
    <property type="match status" value="1"/>
</dbReference>
<dbReference type="InterPro" id="IPR006290">
    <property type="entry name" value="CztS_silS_copS"/>
</dbReference>
<dbReference type="CDD" id="cd00075">
    <property type="entry name" value="HATPase"/>
    <property type="match status" value="1"/>
</dbReference>
<dbReference type="PANTHER" id="PTHR45436:SF5">
    <property type="entry name" value="SENSOR HISTIDINE KINASE TRCS"/>
    <property type="match status" value="1"/>
</dbReference>
<dbReference type="InterPro" id="IPR003661">
    <property type="entry name" value="HisK_dim/P_dom"/>
</dbReference>
<dbReference type="SMART" id="SM00387">
    <property type="entry name" value="HATPase_c"/>
    <property type="match status" value="1"/>
</dbReference>
<dbReference type="Gene3D" id="3.30.565.10">
    <property type="entry name" value="Histidine kinase-like ATPase, C-terminal domain"/>
    <property type="match status" value="1"/>
</dbReference>
<dbReference type="KEGG" id="pbor:BSF38_04530"/>
<name>A0A1U7CVK1_9BACT</name>
<dbReference type="Proteomes" id="UP000186309">
    <property type="component" value="Chromosome"/>
</dbReference>
<dbReference type="CDD" id="cd06225">
    <property type="entry name" value="HAMP"/>
    <property type="match status" value="1"/>
</dbReference>
<organism evidence="18 19">
    <name type="scientific">Paludisphaera borealis</name>
    <dbReference type="NCBI Taxonomy" id="1387353"/>
    <lineage>
        <taxon>Bacteria</taxon>
        <taxon>Pseudomonadati</taxon>
        <taxon>Planctomycetota</taxon>
        <taxon>Planctomycetia</taxon>
        <taxon>Isosphaerales</taxon>
        <taxon>Isosphaeraceae</taxon>
        <taxon>Paludisphaera</taxon>
    </lineage>
</organism>
<dbReference type="InterPro" id="IPR036890">
    <property type="entry name" value="HATPase_C_sf"/>
</dbReference>
<dbReference type="InterPro" id="IPR003660">
    <property type="entry name" value="HAMP_dom"/>
</dbReference>
<dbReference type="GO" id="GO:0000155">
    <property type="term" value="F:phosphorelay sensor kinase activity"/>
    <property type="evidence" value="ECO:0007669"/>
    <property type="project" value="InterPro"/>
</dbReference>
<dbReference type="Pfam" id="PF00672">
    <property type="entry name" value="HAMP"/>
    <property type="match status" value="1"/>
</dbReference>
<keyword evidence="14 15" id="KW-0472">Membrane</keyword>
<evidence type="ECO:0000256" key="4">
    <source>
        <dbReference type="ARBA" id="ARBA00022475"/>
    </source>
</evidence>
<dbReference type="OrthoDB" id="9786919at2"/>
<comment type="subcellular location">
    <subcellularLocation>
        <location evidence="2">Cell inner membrane</location>
    </subcellularLocation>
</comment>
<evidence type="ECO:0000256" key="10">
    <source>
        <dbReference type="ARBA" id="ARBA00022777"/>
    </source>
</evidence>
<evidence type="ECO:0000256" key="5">
    <source>
        <dbReference type="ARBA" id="ARBA00022519"/>
    </source>
</evidence>
<dbReference type="STRING" id="1387353.BSF38_04530"/>
<feature type="domain" description="Histidine kinase" evidence="16">
    <location>
        <begin position="243"/>
        <end position="459"/>
    </location>
</feature>
<dbReference type="InterPro" id="IPR003594">
    <property type="entry name" value="HATPase_dom"/>
</dbReference>
<dbReference type="PRINTS" id="PR00344">
    <property type="entry name" value="BCTRLSENSOR"/>
</dbReference>
<evidence type="ECO:0000256" key="9">
    <source>
        <dbReference type="ARBA" id="ARBA00022741"/>
    </source>
</evidence>
<keyword evidence="10 18" id="KW-0418">Kinase</keyword>
<accession>A0A1U7CVK1</accession>
<dbReference type="RefSeq" id="WP_076349392.1">
    <property type="nucleotide sequence ID" value="NZ_CP019082.1"/>
</dbReference>
<proteinExistence type="predicted"/>
<dbReference type="EMBL" id="CP019082">
    <property type="protein sequence ID" value="APW62972.1"/>
    <property type="molecule type" value="Genomic_DNA"/>
</dbReference>
<dbReference type="PROSITE" id="PS50885">
    <property type="entry name" value="HAMP"/>
    <property type="match status" value="1"/>
</dbReference>
<evidence type="ECO:0000256" key="6">
    <source>
        <dbReference type="ARBA" id="ARBA00022553"/>
    </source>
</evidence>
<keyword evidence="13" id="KW-0902">Two-component regulatory system</keyword>
<dbReference type="GO" id="GO:0005886">
    <property type="term" value="C:plasma membrane"/>
    <property type="evidence" value="ECO:0007669"/>
    <property type="project" value="UniProtKB-SubCell"/>
</dbReference>
<evidence type="ECO:0000256" key="3">
    <source>
        <dbReference type="ARBA" id="ARBA00012438"/>
    </source>
</evidence>
<feature type="transmembrane region" description="Helical" evidence="15">
    <location>
        <begin position="158"/>
        <end position="181"/>
    </location>
</feature>
<dbReference type="InterPro" id="IPR004358">
    <property type="entry name" value="Sig_transdc_His_kin-like_C"/>
</dbReference>
<dbReference type="CDD" id="cd00082">
    <property type="entry name" value="HisKA"/>
    <property type="match status" value="1"/>
</dbReference>